<sequence length="142" mass="15964">MRVLESCSSASVLPCLGVKRRYFGTQKKRKPQHTQRNSRYTLNAHFYSPWHPMTVDIGKSTFGREISPFQCTKHCTAEREIFHVRGKLSTSRPIASPPFSSPPFSSPPFSSPPFSSPPFSSPPFSSPPFLLLPFLPPPFLLL</sequence>
<organism evidence="2 3">
    <name type="scientific">Sordaria brevicollis</name>
    <dbReference type="NCBI Taxonomy" id="83679"/>
    <lineage>
        <taxon>Eukaryota</taxon>
        <taxon>Fungi</taxon>
        <taxon>Dikarya</taxon>
        <taxon>Ascomycota</taxon>
        <taxon>Pezizomycotina</taxon>
        <taxon>Sordariomycetes</taxon>
        <taxon>Sordariomycetidae</taxon>
        <taxon>Sordariales</taxon>
        <taxon>Sordariaceae</taxon>
        <taxon>Sordaria</taxon>
    </lineage>
</organism>
<evidence type="ECO:0000313" key="2">
    <source>
        <dbReference type="EMBL" id="KAK3395791.1"/>
    </source>
</evidence>
<comment type="caution">
    <text evidence="2">The sequence shown here is derived from an EMBL/GenBank/DDBJ whole genome shotgun (WGS) entry which is preliminary data.</text>
</comment>
<dbReference type="AlphaFoldDB" id="A0AAE0P9B4"/>
<dbReference type="Proteomes" id="UP001281003">
    <property type="component" value="Unassembled WGS sequence"/>
</dbReference>
<feature type="region of interest" description="Disordered" evidence="1">
    <location>
        <begin position="88"/>
        <end position="123"/>
    </location>
</feature>
<evidence type="ECO:0000256" key="1">
    <source>
        <dbReference type="SAM" id="MobiDB-lite"/>
    </source>
</evidence>
<reference evidence="2" key="1">
    <citation type="journal article" date="2023" name="Mol. Phylogenet. Evol.">
        <title>Genome-scale phylogeny and comparative genomics of the fungal order Sordariales.</title>
        <authorList>
            <person name="Hensen N."/>
            <person name="Bonometti L."/>
            <person name="Westerberg I."/>
            <person name="Brannstrom I.O."/>
            <person name="Guillou S."/>
            <person name="Cros-Aarteil S."/>
            <person name="Calhoun S."/>
            <person name="Haridas S."/>
            <person name="Kuo A."/>
            <person name="Mondo S."/>
            <person name="Pangilinan J."/>
            <person name="Riley R."/>
            <person name="LaButti K."/>
            <person name="Andreopoulos B."/>
            <person name="Lipzen A."/>
            <person name="Chen C."/>
            <person name="Yan M."/>
            <person name="Daum C."/>
            <person name="Ng V."/>
            <person name="Clum A."/>
            <person name="Steindorff A."/>
            <person name="Ohm R.A."/>
            <person name="Martin F."/>
            <person name="Silar P."/>
            <person name="Natvig D.O."/>
            <person name="Lalanne C."/>
            <person name="Gautier V."/>
            <person name="Ament-Velasquez S.L."/>
            <person name="Kruys A."/>
            <person name="Hutchinson M.I."/>
            <person name="Powell A.J."/>
            <person name="Barry K."/>
            <person name="Miller A.N."/>
            <person name="Grigoriev I.V."/>
            <person name="Debuchy R."/>
            <person name="Gladieux P."/>
            <person name="Hiltunen Thoren M."/>
            <person name="Johannesson H."/>
        </authorList>
    </citation>
    <scope>NUCLEOTIDE SEQUENCE</scope>
    <source>
        <strain evidence="2">FGSC 1904</strain>
    </source>
</reference>
<reference evidence="2" key="2">
    <citation type="submission" date="2023-07" db="EMBL/GenBank/DDBJ databases">
        <authorList>
            <consortium name="Lawrence Berkeley National Laboratory"/>
            <person name="Haridas S."/>
            <person name="Hensen N."/>
            <person name="Bonometti L."/>
            <person name="Westerberg I."/>
            <person name="Brannstrom I.O."/>
            <person name="Guillou S."/>
            <person name="Cros-Aarteil S."/>
            <person name="Calhoun S."/>
            <person name="Kuo A."/>
            <person name="Mondo S."/>
            <person name="Pangilinan J."/>
            <person name="Riley R."/>
            <person name="LaButti K."/>
            <person name="Andreopoulos B."/>
            <person name="Lipzen A."/>
            <person name="Chen C."/>
            <person name="Yanf M."/>
            <person name="Daum C."/>
            <person name="Ng V."/>
            <person name="Clum A."/>
            <person name="Steindorff A."/>
            <person name="Ohm R."/>
            <person name="Martin F."/>
            <person name="Silar P."/>
            <person name="Natvig D."/>
            <person name="Lalanne C."/>
            <person name="Gautier V."/>
            <person name="Ament-velasquez S.L."/>
            <person name="Kruys A."/>
            <person name="Hutchinson M.I."/>
            <person name="Powell A.J."/>
            <person name="Barry K."/>
            <person name="Miller A.N."/>
            <person name="Grigoriev I.V."/>
            <person name="Debuchy R."/>
            <person name="Gladieux P."/>
            <person name="Thoren M.H."/>
            <person name="Johannesson H."/>
        </authorList>
    </citation>
    <scope>NUCLEOTIDE SEQUENCE</scope>
    <source>
        <strain evidence="2">FGSC 1904</strain>
    </source>
</reference>
<feature type="compositionally biased region" description="Pro residues" evidence="1">
    <location>
        <begin position="95"/>
        <end position="123"/>
    </location>
</feature>
<accession>A0AAE0P9B4</accession>
<protein>
    <submittedName>
        <fullName evidence="2">Uncharacterized protein</fullName>
    </submittedName>
</protein>
<dbReference type="EMBL" id="JAUTDP010000010">
    <property type="protein sequence ID" value="KAK3395791.1"/>
    <property type="molecule type" value="Genomic_DNA"/>
</dbReference>
<gene>
    <name evidence="2" type="ORF">B0T20DRAFT_45533</name>
</gene>
<proteinExistence type="predicted"/>
<evidence type="ECO:0000313" key="3">
    <source>
        <dbReference type="Proteomes" id="UP001281003"/>
    </source>
</evidence>
<keyword evidence="3" id="KW-1185">Reference proteome</keyword>
<name>A0AAE0P9B4_SORBR</name>